<dbReference type="Gene3D" id="1.20.120.1240">
    <property type="entry name" value="Dynamin, middle domain"/>
    <property type="match status" value="1"/>
</dbReference>
<proteinExistence type="predicted"/>
<comment type="caution">
    <text evidence="5">The sequence shown here is derived from an EMBL/GenBank/DDBJ whole genome shotgun (WGS) entry which is preliminary data.</text>
</comment>
<dbReference type="Pfam" id="PF00350">
    <property type="entry name" value="Dynamin_N"/>
    <property type="match status" value="1"/>
</dbReference>
<dbReference type="CDD" id="cd08771">
    <property type="entry name" value="DLP_1"/>
    <property type="match status" value="1"/>
</dbReference>
<dbReference type="InterPro" id="IPR001401">
    <property type="entry name" value="Dynamin_GTPase"/>
</dbReference>
<dbReference type="PANTHER" id="PTHR11566">
    <property type="entry name" value="DYNAMIN"/>
    <property type="match status" value="1"/>
</dbReference>
<feature type="compositionally biased region" description="Pro residues" evidence="3">
    <location>
        <begin position="44"/>
        <end position="54"/>
    </location>
</feature>
<dbReference type="InterPro" id="IPR027417">
    <property type="entry name" value="P-loop_NTPase"/>
</dbReference>
<dbReference type="EMBL" id="JAEHOC010000022">
    <property type="protein sequence ID" value="KAG2432195.1"/>
    <property type="molecule type" value="Genomic_DNA"/>
</dbReference>
<evidence type="ECO:0000256" key="3">
    <source>
        <dbReference type="SAM" id="MobiDB-lite"/>
    </source>
</evidence>
<sequence>MLVIAGDQSSGKSSVVEAIAGVPLPRSDGTACTRCPTEVRMRTQPPPSPPPMQPPGGKGAADSPAGPDAAGGAAGKDAANDAAAAGQHHSAWKCHIKLCRDYDSDGKPLAKKPREELFCTVADKAHVAAAVSAAQAVLLNPRAVEGAPAAAFVPPELGGSRPSHRPTYAEKLRALGNPASYELAFTPNKVVLEINGVEADLTIVDLPGIIHDHPQGRHLVEVVERMVKQALAPAHHIIAMALPAGLDPETRAIRLWAREVDPEGRRSIGIITKPDHIPEDAFISCSKLIKLVGARGTPPAAGSGAADGHLRLGYYVVKNPSQEQLAAGISFEQARASEASYFAAHKHWRPATAAPALARRVGATALRDGLSALLVEQIEAQLPDMRRAAREQLEAVRAELAGMPPAITDAPRKLVKLLWRVADTLDAHAQGDSRVGKCAFYQLTTASYRAYGKAAMRSMPAFLVGTTLISALSKSDKAMYDIADPAAVAAAAATTAAAGGGKGTAAPQQQQLQQTWDEGELQLAKLGPPLLGKNAPTIETDADAHAALVDNEAVQRLLEAHLFPDGHMTLAEVTDEVLRERLGRELPGFCPYTAMEELLRRFKGQWREQAEACLLEVAAAAHELAGRTVVEHFSRYPEGARAVGAALSRHVEGLVDATGRRLEQLLGMEAADVYTADTAHLRQLQAAFLARLKRAYVRPVRLDSREQDEVDALVSQLASYGARFPSFECAFLAQPTPVDDELHMAAACLAYFKVAFKLVQDQVPLTIRSTLLGRLGARRDLEAALQREVSDVAAVTHTRSHAQAAGGGGRPGGAAAAVR</sequence>
<dbReference type="PROSITE" id="PS51718">
    <property type="entry name" value="G_DYNAMIN_2"/>
    <property type="match status" value="1"/>
</dbReference>
<dbReference type="GO" id="GO:0005737">
    <property type="term" value="C:cytoplasm"/>
    <property type="evidence" value="ECO:0007669"/>
    <property type="project" value="TreeGrafter"/>
</dbReference>
<dbReference type="PANTHER" id="PTHR11566:SF21">
    <property type="entry name" value="DYNAMIN RELATED PROTEIN 1, ISOFORM A"/>
    <property type="match status" value="1"/>
</dbReference>
<reference evidence="5" key="1">
    <citation type="journal article" date="2020" name="bioRxiv">
        <title>Comparative genomics of Chlamydomonas.</title>
        <authorList>
            <person name="Craig R.J."/>
            <person name="Hasan A.R."/>
            <person name="Ness R.W."/>
            <person name="Keightley P.D."/>
        </authorList>
    </citation>
    <scope>NUCLEOTIDE SEQUENCE</scope>
    <source>
        <strain evidence="5">SAG 7.73</strain>
    </source>
</reference>
<gene>
    <name evidence="5" type="ORF">HXX76_009115</name>
</gene>
<dbReference type="Pfam" id="PF01031">
    <property type="entry name" value="Dynamin_M"/>
    <property type="match status" value="2"/>
</dbReference>
<evidence type="ECO:0000313" key="6">
    <source>
        <dbReference type="Proteomes" id="UP000650467"/>
    </source>
</evidence>
<keyword evidence="6" id="KW-1185">Reference proteome</keyword>
<dbReference type="Proteomes" id="UP000650467">
    <property type="component" value="Unassembled WGS sequence"/>
</dbReference>
<dbReference type="GO" id="GO:0005525">
    <property type="term" value="F:GTP binding"/>
    <property type="evidence" value="ECO:0007669"/>
    <property type="project" value="InterPro"/>
</dbReference>
<dbReference type="GO" id="GO:0008017">
    <property type="term" value="F:microtubule binding"/>
    <property type="evidence" value="ECO:0007669"/>
    <property type="project" value="TreeGrafter"/>
</dbReference>
<keyword evidence="1" id="KW-0547">Nucleotide-binding</keyword>
<dbReference type="GO" id="GO:0003924">
    <property type="term" value="F:GTPase activity"/>
    <property type="evidence" value="ECO:0007669"/>
    <property type="project" value="InterPro"/>
</dbReference>
<dbReference type="SUPFAM" id="SSF52540">
    <property type="entry name" value="P-loop containing nucleoside triphosphate hydrolases"/>
    <property type="match status" value="1"/>
</dbReference>
<feature type="domain" description="Dynamin-type G" evidence="4">
    <location>
        <begin position="1"/>
        <end position="383"/>
    </location>
</feature>
<keyword evidence="2" id="KW-0342">GTP-binding</keyword>
<dbReference type="InterPro" id="IPR030381">
    <property type="entry name" value="G_DYNAMIN_dom"/>
</dbReference>
<dbReference type="Gene3D" id="3.40.50.300">
    <property type="entry name" value="P-loop containing nucleotide triphosphate hydrolases"/>
    <property type="match status" value="1"/>
</dbReference>
<evidence type="ECO:0000313" key="5">
    <source>
        <dbReference type="EMBL" id="KAG2432195.1"/>
    </source>
</evidence>
<dbReference type="AlphaFoldDB" id="A0A835T496"/>
<dbReference type="GO" id="GO:0005874">
    <property type="term" value="C:microtubule"/>
    <property type="evidence" value="ECO:0007669"/>
    <property type="project" value="TreeGrafter"/>
</dbReference>
<dbReference type="PRINTS" id="PR00195">
    <property type="entry name" value="DYNAMIN"/>
</dbReference>
<dbReference type="GO" id="GO:0016020">
    <property type="term" value="C:membrane"/>
    <property type="evidence" value="ECO:0007669"/>
    <property type="project" value="TreeGrafter"/>
</dbReference>
<evidence type="ECO:0000256" key="2">
    <source>
        <dbReference type="ARBA" id="ARBA00023134"/>
    </source>
</evidence>
<dbReference type="SMART" id="SM00053">
    <property type="entry name" value="DYNc"/>
    <property type="match status" value="1"/>
</dbReference>
<feature type="region of interest" description="Disordered" evidence="3">
    <location>
        <begin position="800"/>
        <end position="819"/>
    </location>
</feature>
<evidence type="ECO:0000259" key="4">
    <source>
        <dbReference type="PROSITE" id="PS51718"/>
    </source>
</evidence>
<name>A0A835T496_CHLIN</name>
<feature type="region of interest" description="Disordered" evidence="3">
    <location>
        <begin position="1"/>
        <end position="82"/>
    </location>
</feature>
<dbReference type="InterPro" id="IPR045063">
    <property type="entry name" value="Dynamin_N"/>
</dbReference>
<accession>A0A835T496</accession>
<dbReference type="InterPro" id="IPR022812">
    <property type="entry name" value="Dynamin"/>
</dbReference>
<dbReference type="InterPro" id="IPR000375">
    <property type="entry name" value="Dynamin_stalk"/>
</dbReference>
<feature type="compositionally biased region" description="Low complexity" evidence="3">
    <location>
        <begin position="60"/>
        <end position="82"/>
    </location>
</feature>
<protein>
    <recommendedName>
        <fullName evidence="4">Dynamin-type G domain-containing protein</fullName>
    </recommendedName>
</protein>
<dbReference type="OrthoDB" id="5061070at2759"/>
<organism evidence="5 6">
    <name type="scientific">Chlamydomonas incerta</name>
    <dbReference type="NCBI Taxonomy" id="51695"/>
    <lineage>
        <taxon>Eukaryota</taxon>
        <taxon>Viridiplantae</taxon>
        <taxon>Chlorophyta</taxon>
        <taxon>core chlorophytes</taxon>
        <taxon>Chlorophyceae</taxon>
        <taxon>CS clade</taxon>
        <taxon>Chlamydomonadales</taxon>
        <taxon>Chlamydomonadaceae</taxon>
        <taxon>Chlamydomonas</taxon>
    </lineage>
</organism>
<evidence type="ECO:0000256" key="1">
    <source>
        <dbReference type="ARBA" id="ARBA00022741"/>
    </source>
</evidence>